<dbReference type="SUPFAM" id="SSF52309">
    <property type="entry name" value="N-(deoxy)ribosyltransferase-like"/>
    <property type="match status" value="1"/>
</dbReference>
<reference evidence="1" key="1">
    <citation type="journal article" date="2021" name="Proc. Natl. Acad. Sci. U.S.A.">
        <title>A Catalog of Tens of Thousands of Viruses from Human Metagenomes Reveals Hidden Associations with Chronic Diseases.</title>
        <authorList>
            <person name="Tisza M.J."/>
            <person name="Buck C.B."/>
        </authorList>
    </citation>
    <scope>NUCLEOTIDE SEQUENCE</scope>
    <source>
        <strain evidence="1">CtXPh6</strain>
    </source>
</reference>
<proteinExistence type="predicted"/>
<accession>A0A8S5LK95</accession>
<name>A0A8S5LK95_9CAUD</name>
<organism evidence="1">
    <name type="scientific">Siphoviridae sp. ctXPh6</name>
    <dbReference type="NCBI Taxonomy" id="2827578"/>
    <lineage>
        <taxon>Viruses</taxon>
        <taxon>Duplodnaviria</taxon>
        <taxon>Heunggongvirae</taxon>
        <taxon>Uroviricota</taxon>
        <taxon>Caudoviricetes</taxon>
    </lineage>
</organism>
<sequence length="117" mass="13801">MEKREYIEGQLLYIAHPYGGDETNKERVQTYLKMLQAKYPEKTLFSPLHNWGYAPYDKDHQHKPMKDCLEVLQRCNALILCGNWRESRGCNQEYAAAYVMDMQIYEMKPTGEICSIE</sequence>
<dbReference type="Gene3D" id="3.40.50.10400">
    <property type="entry name" value="Hypothetical protein PA1492"/>
    <property type="match status" value="1"/>
</dbReference>
<dbReference type="Pfam" id="PF14359">
    <property type="entry name" value="DUF4406"/>
    <property type="match status" value="1"/>
</dbReference>
<keyword evidence="1" id="KW-0378">Hydrolase</keyword>
<dbReference type="InterPro" id="IPR025518">
    <property type="entry name" value="DUF4406"/>
</dbReference>
<evidence type="ECO:0000313" key="1">
    <source>
        <dbReference type="EMBL" id="DAD70267.1"/>
    </source>
</evidence>
<dbReference type="EMBL" id="BK015862">
    <property type="protein sequence ID" value="DAD70267.1"/>
    <property type="molecule type" value="Genomic_DNA"/>
</dbReference>
<dbReference type="GO" id="GO:0016787">
    <property type="term" value="F:hydrolase activity"/>
    <property type="evidence" value="ECO:0007669"/>
    <property type="project" value="UniProtKB-KW"/>
</dbReference>
<protein>
    <submittedName>
        <fullName evidence="1">CMP/hydroxymethyl CMP hydrolase</fullName>
    </submittedName>
</protein>